<protein>
    <recommendedName>
        <fullName evidence="11">SH3 domain-containing protein</fullName>
    </recommendedName>
</protein>
<evidence type="ECO:0000256" key="9">
    <source>
        <dbReference type="SAM" id="Coils"/>
    </source>
</evidence>
<feature type="coiled-coil region" evidence="9">
    <location>
        <begin position="53"/>
        <end position="80"/>
    </location>
</feature>
<feature type="compositionally biased region" description="Pro residues" evidence="10">
    <location>
        <begin position="496"/>
        <end position="505"/>
    </location>
</feature>
<evidence type="ECO:0000256" key="1">
    <source>
        <dbReference type="ARBA" id="ARBA00004123"/>
    </source>
</evidence>
<dbReference type="Pfam" id="PF12796">
    <property type="entry name" value="Ank_2"/>
    <property type="match status" value="1"/>
</dbReference>
<dbReference type="FunFam" id="1.25.40.20:FF:000008">
    <property type="entry name" value="Apoptosis-stimulating of p53 protein 2 isoform 1"/>
    <property type="match status" value="1"/>
</dbReference>
<keyword evidence="9" id="KW-0175">Coiled coil</keyword>
<organism evidence="12 13">
    <name type="scientific">Gadus morhua</name>
    <name type="common">Atlantic cod</name>
    <dbReference type="NCBI Taxonomy" id="8049"/>
    <lineage>
        <taxon>Eukaryota</taxon>
        <taxon>Metazoa</taxon>
        <taxon>Chordata</taxon>
        <taxon>Craniata</taxon>
        <taxon>Vertebrata</taxon>
        <taxon>Euteleostomi</taxon>
        <taxon>Actinopterygii</taxon>
        <taxon>Neopterygii</taxon>
        <taxon>Teleostei</taxon>
        <taxon>Neoteleostei</taxon>
        <taxon>Acanthomorphata</taxon>
        <taxon>Zeiogadaria</taxon>
        <taxon>Gadariae</taxon>
        <taxon>Gadiformes</taxon>
        <taxon>Gadoidei</taxon>
        <taxon>Gadidae</taxon>
        <taxon>Gadus</taxon>
    </lineage>
</organism>
<evidence type="ECO:0000313" key="12">
    <source>
        <dbReference type="Ensembl" id="ENSGMOP00000062115.1"/>
    </source>
</evidence>
<dbReference type="InterPro" id="IPR002110">
    <property type="entry name" value="Ankyrin_rpt"/>
</dbReference>
<dbReference type="GO" id="GO:0005634">
    <property type="term" value="C:nucleus"/>
    <property type="evidence" value="ECO:0007669"/>
    <property type="project" value="UniProtKB-SubCell"/>
</dbReference>
<feature type="region of interest" description="Disordered" evidence="10">
    <location>
        <begin position="355"/>
        <end position="454"/>
    </location>
</feature>
<dbReference type="PROSITE" id="PS50088">
    <property type="entry name" value="ANK_REPEAT"/>
    <property type="match status" value="2"/>
</dbReference>
<evidence type="ECO:0000256" key="2">
    <source>
        <dbReference type="ARBA" id="ARBA00022443"/>
    </source>
</evidence>
<dbReference type="InterPro" id="IPR036028">
    <property type="entry name" value="SH3-like_dom_sf"/>
</dbReference>
<evidence type="ECO:0000313" key="13">
    <source>
        <dbReference type="Proteomes" id="UP000694546"/>
    </source>
</evidence>
<evidence type="ECO:0000256" key="4">
    <source>
        <dbReference type="ARBA" id="ARBA00022737"/>
    </source>
</evidence>
<dbReference type="InterPro" id="IPR036770">
    <property type="entry name" value="Ankyrin_rpt-contain_sf"/>
</dbReference>
<dbReference type="Gene3D" id="1.25.40.20">
    <property type="entry name" value="Ankyrin repeat-containing domain"/>
    <property type="match status" value="1"/>
</dbReference>
<keyword evidence="4" id="KW-0677">Repeat</keyword>
<dbReference type="GeneTree" id="ENSGT00940000153463"/>
<dbReference type="PROSITE" id="PS50297">
    <property type="entry name" value="ANK_REP_REGION"/>
    <property type="match status" value="2"/>
</dbReference>
<dbReference type="InterPro" id="IPR047163">
    <property type="entry name" value="ASPP1/2"/>
</dbReference>
<keyword evidence="2 8" id="KW-0728">SH3 domain</keyword>
<evidence type="ECO:0000256" key="7">
    <source>
        <dbReference type="PROSITE-ProRule" id="PRU00023"/>
    </source>
</evidence>
<dbReference type="GO" id="GO:0042981">
    <property type="term" value="P:regulation of apoptotic process"/>
    <property type="evidence" value="ECO:0007669"/>
    <property type="project" value="InterPro"/>
</dbReference>
<evidence type="ECO:0000256" key="10">
    <source>
        <dbReference type="SAM" id="MobiDB-lite"/>
    </source>
</evidence>
<evidence type="ECO:0000256" key="8">
    <source>
        <dbReference type="PROSITE-ProRule" id="PRU00192"/>
    </source>
</evidence>
<dbReference type="GO" id="GO:0002039">
    <property type="term" value="F:p53 binding"/>
    <property type="evidence" value="ECO:0007669"/>
    <property type="project" value="InterPro"/>
</dbReference>
<feature type="region of interest" description="Disordered" evidence="10">
    <location>
        <begin position="151"/>
        <end position="335"/>
    </location>
</feature>
<keyword evidence="3" id="KW-0053">Apoptosis</keyword>
<reference evidence="12" key="2">
    <citation type="submission" date="2025-09" db="UniProtKB">
        <authorList>
            <consortium name="Ensembl"/>
        </authorList>
    </citation>
    <scope>IDENTIFICATION</scope>
</reference>
<comment type="subcellular location">
    <subcellularLocation>
        <location evidence="1">Nucleus</location>
    </subcellularLocation>
</comment>
<dbReference type="InterPro" id="IPR001452">
    <property type="entry name" value="SH3_domain"/>
</dbReference>
<feature type="compositionally biased region" description="Low complexity" evidence="10">
    <location>
        <begin position="226"/>
        <end position="246"/>
    </location>
</feature>
<dbReference type="SMART" id="SM00248">
    <property type="entry name" value="ANK"/>
    <property type="match status" value="2"/>
</dbReference>
<keyword evidence="13" id="KW-1185">Reference proteome</keyword>
<proteinExistence type="predicted"/>
<evidence type="ECO:0000256" key="3">
    <source>
        <dbReference type="ARBA" id="ARBA00022703"/>
    </source>
</evidence>
<dbReference type="PANTHER" id="PTHR24131">
    <property type="entry name" value="APOPTOSIS-STIMULATING OF P53 PROTEIN"/>
    <property type="match status" value="1"/>
</dbReference>
<evidence type="ECO:0000256" key="6">
    <source>
        <dbReference type="ARBA" id="ARBA00023242"/>
    </source>
</evidence>
<keyword evidence="5 7" id="KW-0040">ANK repeat</keyword>
<dbReference type="SMART" id="SM00326">
    <property type="entry name" value="SH3"/>
    <property type="match status" value="1"/>
</dbReference>
<feature type="compositionally biased region" description="Basic residues" evidence="10">
    <location>
        <begin position="427"/>
        <end position="440"/>
    </location>
</feature>
<name>A0A8C5CK52_GADMO</name>
<sequence length="764" mass="83466">QRSDQERLLQLRENALTQETKLRRVRAVRTQVEQKRLSNSKLVEEVEQMSGLFQQKQRELLAAVARVEELNQQLQSLRSRAEPSPQSPAHATQLDLLYKELQLRSRLNQEQGARLQQHRDTLTRRNTEVGVMERRVAELRQRLWKKKAALNTKESPPVLDCQPPQPSAPSRVAAVGPYIQSCGPQGPPVPQRQEVLGKTSYPEGYSPDPALIPPPLPAKPSSGTHTPVAPVETPVPAVDGHVTPVETPVPPVETPVPPVETPVPPLKTAPPVPSKPRLFTPTPTPYSPGTGAGRTRGPASQCHTLPLPHKQDKTPAAAVRPFTPDPPPAMPPLLQKPKTVATSSIYSMYTTHASHAKAGGGTLPRGPARVYGKPLLPASGGQQSDSGAPEPAERTAPRPLSPTKLLPFLSQHPHRNPSDADLDALRRRLRLAPRPLKKRSSITEPEGPGGPNIQKLLYQKTTLAAMETVEPVSAGTASRDGLRPVGAESEERRGEGPPPLPPQGRAPPTQDEFPPYPPPPYTCRGQKKEEEPEVTAEATPPPGKRSNLRQAGSERTNHGMRVRFNPLALLLDSSLEGEYDLVQRVIYDVEDPSLPNDEGITALHNAVCAGHVEIVKFLVQFGVNVNAADSDGWTPLHCAASCNNVQVCKFLVESGAAVFATTSSDQQTAADKCEELEDGYAQCSQFLYGVQEKMGVMNRGAVYPLWDYEAQQEDELSLQEGDGLLVLSREEGWWWARSGGRQGYVARNLLGLYARIKPRQRTLA</sequence>
<dbReference type="GO" id="GO:0006915">
    <property type="term" value="P:apoptotic process"/>
    <property type="evidence" value="ECO:0007669"/>
    <property type="project" value="UniProtKB-KW"/>
</dbReference>
<reference evidence="12" key="1">
    <citation type="submission" date="2025-08" db="UniProtKB">
        <authorList>
            <consortium name="Ensembl"/>
        </authorList>
    </citation>
    <scope>IDENTIFICATION</scope>
</reference>
<feature type="repeat" description="ANK" evidence="7">
    <location>
        <begin position="598"/>
        <end position="630"/>
    </location>
</feature>
<dbReference type="Ensembl" id="ENSGMOT00000031214.1">
    <property type="protein sequence ID" value="ENSGMOP00000062115.1"/>
    <property type="gene ID" value="ENSGMOG00000014468.2"/>
</dbReference>
<dbReference type="Proteomes" id="UP000694546">
    <property type="component" value="Chromosome 3"/>
</dbReference>
<dbReference type="PRINTS" id="PR01217">
    <property type="entry name" value="PRICHEXTENSN"/>
</dbReference>
<evidence type="ECO:0000256" key="5">
    <source>
        <dbReference type="ARBA" id="ARBA00023043"/>
    </source>
</evidence>
<dbReference type="SUPFAM" id="SSF50044">
    <property type="entry name" value="SH3-domain"/>
    <property type="match status" value="1"/>
</dbReference>
<evidence type="ECO:0000259" key="11">
    <source>
        <dbReference type="PROSITE" id="PS50002"/>
    </source>
</evidence>
<feature type="domain" description="SH3" evidence="11">
    <location>
        <begin position="697"/>
        <end position="755"/>
    </location>
</feature>
<dbReference type="SUPFAM" id="SSF48403">
    <property type="entry name" value="Ankyrin repeat"/>
    <property type="match status" value="1"/>
</dbReference>
<accession>A0A8C5CK52</accession>
<feature type="region of interest" description="Disordered" evidence="10">
    <location>
        <begin position="471"/>
        <end position="559"/>
    </location>
</feature>
<feature type="compositionally biased region" description="Pro residues" evidence="10">
    <location>
        <begin position="247"/>
        <end position="274"/>
    </location>
</feature>
<dbReference type="PROSITE" id="PS50002">
    <property type="entry name" value="SH3"/>
    <property type="match status" value="1"/>
</dbReference>
<dbReference type="PANTHER" id="PTHR24131:SF16">
    <property type="entry name" value="TUMOR PROTEIN P53 BINDING PROTEIN, 2 ISOFORM X1"/>
    <property type="match status" value="1"/>
</dbReference>
<dbReference type="Pfam" id="PF00018">
    <property type="entry name" value="SH3_1"/>
    <property type="match status" value="1"/>
</dbReference>
<dbReference type="AlphaFoldDB" id="A0A8C5CK52"/>
<keyword evidence="6" id="KW-0539">Nucleus</keyword>
<feature type="repeat" description="ANK" evidence="7">
    <location>
        <begin position="631"/>
        <end position="663"/>
    </location>
</feature>